<comment type="similarity">
    <text evidence="3">Belongs to the methyltransferase superfamily. Arsenite methyltransferase family.</text>
</comment>
<keyword evidence="2" id="KW-0949">S-adenosyl-L-methionine</keyword>
<keyword evidence="11" id="KW-1185">Reference proteome</keyword>
<dbReference type="Gene3D" id="3.40.50.150">
    <property type="entry name" value="Vaccinia Virus protein VP39"/>
    <property type="match status" value="1"/>
</dbReference>
<evidence type="ECO:0000256" key="6">
    <source>
        <dbReference type="ARBA" id="ARBA00047941"/>
    </source>
</evidence>
<dbReference type="PANTHER" id="PTHR43675">
    <property type="entry name" value="ARSENITE METHYLTRANSFERASE"/>
    <property type="match status" value="1"/>
</dbReference>
<evidence type="ECO:0000313" key="10">
    <source>
        <dbReference type="EMBL" id="SDB57231.1"/>
    </source>
</evidence>
<evidence type="ECO:0000256" key="4">
    <source>
        <dbReference type="ARBA" id="ARBA00034521"/>
    </source>
</evidence>
<evidence type="ECO:0000256" key="5">
    <source>
        <dbReference type="ARBA" id="ARBA00034545"/>
    </source>
</evidence>
<protein>
    <recommendedName>
        <fullName evidence="5">Arsenite methyltransferase</fullName>
        <ecNumber evidence="4">2.1.1.137</ecNumber>
    </recommendedName>
</protein>
<dbReference type="SUPFAM" id="SSF53335">
    <property type="entry name" value="S-adenosyl-L-methionine-dependent methyltransferases"/>
    <property type="match status" value="1"/>
</dbReference>
<dbReference type="GO" id="GO:0030791">
    <property type="term" value="F:arsenite methyltransferase activity"/>
    <property type="evidence" value="ECO:0007669"/>
    <property type="project" value="UniProtKB-EC"/>
</dbReference>
<dbReference type="EMBL" id="FMXO01000018">
    <property type="protein sequence ID" value="SDB57231.1"/>
    <property type="molecule type" value="Genomic_DNA"/>
</dbReference>
<evidence type="ECO:0000313" key="11">
    <source>
        <dbReference type="Proteomes" id="UP000198771"/>
    </source>
</evidence>
<dbReference type="Proteomes" id="UP000198771">
    <property type="component" value="Unassembled WGS sequence"/>
</dbReference>
<evidence type="ECO:0000259" key="9">
    <source>
        <dbReference type="Pfam" id="PF13847"/>
    </source>
</evidence>
<name>A0A1G6EIH2_9BACT</name>
<reference evidence="10 11" key="1">
    <citation type="submission" date="2016-10" db="EMBL/GenBank/DDBJ databases">
        <authorList>
            <person name="de Groot N.N."/>
        </authorList>
    </citation>
    <scope>NUCLEOTIDE SEQUENCE [LARGE SCALE GENOMIC DNA]</scope>
    <source>
        <strain evidence="10 11">ASO4-2</strain>
    </source>
</reference>
<dbReference type="PANTHER" id="PTHR43675:SF8">
    <property type="entry name" value="ARSENITE METHYLTRANSFERASE"/>
    <property type="match status" value="1"/>
</dbReference>
<proteinExistence type="inferred from homology"/>
<accession>A0A1G6EIH2</accession>
<evidence type="ECO:0000256" key="2">
    <source>
        <dbReference type="ARBA" id="ARBA00022691"/>
    </source>
</evidence>
<keyword evidence="1 10" id="KW-0808">Transferase</keyword>
<evidence type="ECO:0000256" key="1">
    <source>
        <dbReference type="ARBA" id="ARBA00022679"/>
    </source>
</evidence>
<evidence type="ECO:0000256" key="7">
    <source>
        <dbReference type="ARBA" id="ARBA00047943"/>
    </source>
</evidence>
<sequence length="205" mass="21564">MPEQFKDIKNQVRDSYAKAVSEAGGCCLPVGGDTHLGTLDPQAQAGLLGYSQEQLGKTRGQANLGLGCGNPVNRSDLKPGEFVLDLGSGPGFDALLAAEMVGPEGSVIGVDMTPEMITAATDHAQQAGASNVRFELAEIERLPLADASVDVAISNCVINLSPDKPTVYRELYRVLKPGGRICISDVLLEKDVPESLKNDPAAWCG</sequence>
<evidence type="ECO:0000256" key="3">
    <source>
        <dbReference type="ARBA" id="ARBA00034487"/>
    </source>
</evidence>
<organism evidence="10 11">
    <name type="scientific">Desulfonatronum thiosulfatophilum</name>
    <dbReference type="NCBI Taxonomy" id="617002"/>
    <lineage>
        <taxon>Bacteria</taxon>
        <taxon>Pseudomonadati</taxon>
        <taxon>Thermodesulfobacteriota</taxon>
        <taxon>Desulfovibrionia</taxon>
        <taxon>Desulfovibrionales</taxon>
        <taxon>Desulfonatronaceae</taxon>
        <taxon>Desulfonatronum</taxon>
    </lineage>
</organism>
<feature type="domain" description="Methyltransferase" evidence="9">
    <location>
        <begin position="78"/>
        <end position="203"/>
    </location>
</feature>
<comment type="catalytic activity">
    <reaction evidence="8">
        <text>arsenic triglutathione + 3 [thioredoxin]-dithiol + 3 S-adenosyl-L-methionine = trimethylarsine + 3 [thioredoxin]-disulfide + 3 glutathione + 3 S-adenosyl-L-homocysteine + 3 H(+)</text>
        <dbReference type="Rhea" id="RHEA:69432"/>
        <dbReference type="Rhea" id="RHEA-COMP:10698"/>
        <dbReference type="Rhea" id="RHEA-COMP:10700"/>
        <dbReference type="ChEBI" id="CHEBI:15378"/>
        <dbReference type="ChEBI" id="CHEBI:27130"/>
        <dbReference type="ChEBI" id="CHEBI:29950"/>
        <dbReference type="ChEBI" id="CHEBI:50058"/>
        <dbReference type="ChEBI" id="CHEBI:57856"/>
        <dbReference type="ChEBI" id="CHEBI:57925"/>
        <dbReference type="ChEBI" id="CHEBI:59789"/>
        <dbReference type="ChEBI" id="CHEBI:183640"/>
        <dbReference type="EC" id="2.1.1.137"/>
    </reaction>
</comment>
<keyword evidence="10" id="KW-0489">Methyltransferase</keyword>
<dbReference type="InterPro" id="IPR029063">
    <property type="entry name" value="SAM-dependent_MTases_sf"/>
</dbReference>
<dbReference type="Pfam" id="PF13847">
    <property type="entry name" value="Methyltransf_31"/>
    <property type="match status" value="1"/>
</dbReference>
<gene>
    <name evidence="10" type="ORF">SAMN05660653_02877</name>
</gene>
<dbReference type="STRING" id="617002.SAMN05660653_02877"/>
<dbReference type="AlphaFoldDB" id="A0A1G6EIH2"/>
<comment type="catalytic activity">
    <reaction evidence="7">
        <text>arsenic triglutathione + 2 [thioredoxin]-dithiol + 2 S-adenosyl-L-methionine + H2O = dimethylarsinous acid + 2 [thioredoxin]-disulfide + 3 glutathione + 2 S-adenosyl-L-homocysteine + 2 H(+)</text>
        <dbReference type="Rhea" id="RHEA:69464"/>
        <dbReference type="Rhea" id="RHEA-COMP:10698"/>
        <dbReference type="Rhea" id="RHEA-COMP:10700"/>
        <dbReference type="ChEBI" id="CHEBI:15377"/>
        <dbReference type="ChEBI" id="CHEBI:15378"/>
        <dbReference type="ChEBI" id="CHEBI:23808"/>
        <dbReference type="ChEBI" id="CHEBI:29950"/>
        <dbReference type="ChEBI" id="CHEBI:50058"/>
        <dbReference type="ChEBI" id="CHEBI:57856"/>
        <dbReference type="ChEBI" id="CHEBI:57925"/>
        <dbReference type="ChEBI" id="CHEBI:59789"/>
        <dbReference type="ChEBI" id="CHEBI:183640"/>
        <dbReference type="EC" id="2.1.1.137"/>
    </reaction>
</comment>
<dbReference type="RefSeq" id="WP_208596663.1">
    <property type="nucleotide sequence ID" value="NZ_FMXO01000018.1"/>
</dbReference>
<dbReference type="EC" id="2.1.1.137" evidence="4"/>
<comment type="catalytic activity">
    <reaction evidence="6">
        <text>arsenic triglutathione + [thioredoxin]-dithiol + S-adenosyl-L-methionine + 2 H2O = methylarsonous acid + [thioredoxin]-disulfide + 3 glutathione + S-adenosyl-L-homocysteine + H(+)</text>
        <dbReference type="Rhea" id="RHEA:69460"/>
        <dbReference type="Rhea" id="RHEA-COMP:10698"/>
        <dbReference type="Rhea" id="RHEA-COMP:10700"/>
        <dbReference type="ChEBI" id="CHEBI:15377"/>
        <dbReference type="ChEBI" id="CHEBI:15378"/>
        <dbReference type="ChEBI" id="CHEBI:17826"/>
        <dbReference type="ChEBI" id="CHEBI:29950"/>
        <dbReference type="ChEBI" id="CHEBI:50058"/>
        <dbReference type="ChEBI" id="CHEBI:57856"/>
        <dbReference type="ChEBI" id="CHEBI:57925"/>
        <dbReference type="ChEBI" id="CHEBI:59789"/>
        <dbReference type="ChEBI" id="CHEBI:183640"/>
        <dbReference type="EC" id="2.1.1.137"/>
    </reaction>
</comment>
<dbReference type="CDD" id="cd02440">
    <property type="entry name" value="AdoMet_MTases"/>
    <property type="match status" value="1"/>
</dbReference>
<dbReference type="GO" id="GO:0032259">
    <property type="term" value="P:methylation"/>
    <property type="evidence" value="ECO:0007669"/>
    <property type="project" value="UniProtKB-KW"/>
</dbReference>
<dbReference type="InterPro" id="IPR025714">
    <property type="entry name" value="Methyltranfer_dom"/>
</dbReference>
<dbReference type="InterPro" id="IPR026669">
    <property type="entry name" value="Arsenite_MeTrfase-like"/>
</dbReference>
<evidence type="ECO:0000256" key="8">
    <source>
        <dbReference type="ARBA" id="ARBA00048428"/>
    </source>
</evidence>